<dbReference type="FunFam" id="1.10.442.10:FF:000002">
    <property type="entry name" value="Cytochrome c oxidase subunit V"/>
    <property type="match status" value="1"/>
</dbReference>
<proteinExistence type="inferred from homology"/>
<dbReference type="GO" id="GO:0045277">
    <property type="term" value="C:respiratory chain complex IV"/>
    <property type="evidence" value="ECO:0007669"/>
    <property type="project" value="InterPro"/>
</dbReference>
<evidence type="ECO:0000256" key="6">
    <source>
        <dbReference type="ARBA" id="ARBA00022946"/>
    </source>
</evidence>
<dbReference type="CDD" id="cd00922">
    <property type="entry name" value="Cyt_c_Oxidase_IV"/>
    <property type="match status" value="1"/>
</dbReference>
<keyword evidence="12" id="KW-1185">Reference proteome</keyword>
<evidence type="ECO:0000313" key="11">
    <source>
        <dbReference type="EMBL" id="CAG8459501.1"/>
    </source>
</evidence>
<dbReference type="AlphaFoldDB" id="A0A9N8VRB8"/>
<keyword evidence="7" id="KW-1133">Transmembrane helix</keyword>
<dbReference type="Proteomes" id="UP000789342">
    <property type="component" value="Unassembled WGS sequence"/>
</dbReference>
<reference evidence="11" key="1">
    <citation type="submission" date="2021-06" db="EMBL/GenBank/DDBJ databases">
        <authorList>
            <person name="Kallberg Y."/>
            <person name="Tangrot J."/>
            <person name="Rosling A."/>
        </authorList>
    </citation>
    <scope>NUCLEOTIDE SEQUENCE</scope>
    <source>
        <strain evidence="11">CL551</strain>
    </source>
</reference>
<gene>
    <name evidence="11" type="ORF">AMORRO_LOCUS1326</name>
</gene>
<comment type="similarity">
    <text evidence="3">Belongs to the cytochrome c oxidase IV family.</text>
</comment>
<protein>
    <submittedName>
        <fullName evidence="11">16373_t:CDS:1</fullName>
    </submittedName>
</protein>
<evidence type="ECO:0000313" key="12">
    <source>
        <dbReference type="Proteomes" id="UP000789342"/>
    </source>
</evidence>
<evidence type="ECO:0000256" key="2">
    <source>
        <dbReference type="ARBA" id="ARBA00004673"/>
    </source>
</evidence>
<dbReference type="SUPFAM" id="SSF81406">
    <property type="entry name" value="Mitochondrial cytochrome c oxidase subunit IV"/>
    <property type="match status" value="1"/>
</dbReference>
<keyword evidence="6" id="KW-0809">Transit peptide</keyword>
<dbReference type="InterPro" id="IPR036639">
    <property type="entry name" value="Cyt_c_oxidase_su4_sf"/>
</dbReference>
<comment type="caution">
    <text evidence="11">The sequence shown here is derived from an EMBL/GenBank/DDBJ whole genome shotgun (WGS) entry which is preliminary data.</text>
</comment>
<keyword evidence="8" id="KW-0560">Oxidoreductase</keyword>
<evidence type="ECO:0000256" key="10">
    <source>
        <dbReference type="ARBA" id="ARBA00023136"/>
    </source>
</evidence>
<keyword evidence="10" id="KW-0472">Membrane</keyword>
<evidence type="ECO:0000256" key="9">
    <source>
        <dbReference type="ARBA" id="ARBA00023128"/>
    </source>
</evidence>
<dbReference type="EMBL" id="CAJVPV010000491">
    <property type="protein sequence ID" value="CAG8459501.1"/>
    <property type="molecule type" value="Genomic_DNA"/>
</dbReference>
<evidence type="ECO:0000256" key="3">
    <source>
        <dbReference type="ARBA" id="ARBA00008135"/>
    </source>
</evidence>
<dbReference type="InterPro" id="IPR004203">
    <property type="entry name" value="Cyt_c_oxidase_su4_fam"/>
</dbReference>
<dbReference type="GO" id="GO:0005743">
    <property type="term" value="C:mitochondrial inner membrane"/>
    <property type="evidence" value="ECO:0007669"/>
    <property type="project" value="UniProtKB-SubCell"/>
</dbReference>
<sequence>MFRVGRINRFNPIALRKVTCRNVATSVPVISDIEKKWKSLSVDEQSSISKQLEELQKQDWNKISVEEKKAAYYISFGAHGPREPLTKPGHVSKMIAAVSGIVAVSYGIFYMTRKAVPEKPVSLTKEWQEATNEKLLQQNINPISGISSEGYKGKGYVTEK</sequence>
<dbReference type="OrthoDB" id="186013at2759"/>
<evidence type="ECO:0000256" key="4">
    <source>
        <dbReference type="ARBA" id="ARBA00022692"/>
    </source>
</evidence>
<evidence type="ECO:0000256" key="8">
    <source>
        <dbReference type="ARBA" id="ARBA00023002"/>
    </source>
</evidence>
<dbReference type="GO" id="GO:0016491">
    <property type="term" value="F:oxidoreductase activity"/>
    <property type="evidence" value="ECO:0007669"/>
    <property type="project" value="UniProtKB-KW"/>
</dbReference>
<dbReference type="Gene3D" id="1.10.442.10">
    <property type="entry name" value="Cytochrome c oxidase subunit IV"/>
    <property type="match status" value="1"/>
</dbReference>
<evidence type="ECO:0000256" key="7">
    <source>
        <dbReference type="ARBA" id="ARBA00022989"/>
    </source>
</evidence>
<dbReference type="PANTHER" id="PTHR10707:SF10">
    <property type="entry name" value="CYTOCHROME C OXIDASE SUBUNIT 4"/>
    <property type="match status" value="1"/>
</dbReference>
<evidence type="ECO:0000256" key="5">
    <source>
        <dbReference type="ARBA" id="ARBA00022792"/>
    </source>
</evidence>
<comment type="subcellular location">
    <subcellularLocation>
        <location evidence="1">Mitochondrion inner membrane</location>
        <topology evidence="1">Single-pass membrane protein</topology>
    </subcellularLocation>
</comment>
<organism evidence="11 12">
    <name type="scientific">Acaulospora morrowiae</name>
    <dbReference type="NCBI Taxonomy" id="94023"/>
    <lineage>
        <taxon>Eukaryota</taxon>
        <taxon>Fungi</taxon>
        <taxon>Fungi incertae sedis</taxon>
        <taxon>Mucoromycota</taxon>
        <taxon>Glomeromycotina</taxon>
        <taxon>Glomeromycetes</taxon>
        <taxon>Diversisporales</taxon>
        <taxon>Acaulosporaceae</taxon>
        <taxon>Acaulospora</taxon>
    </lineage>
</organism>
<dbReference type="GO" id="GO:0006123">
    <property type="term" value="P:mitochondrial electron transport, cytochrome c to oxygen"/>
    <property type="evidence" value="ECO:0007669"/>
    <property type="project" value="InterPro"/>
</dbReference>
<accession>A0A9N8VRB8</accession>
<evidence type="ECO:0000256" key="1">
    <source>
        <dbReference type="ARBA" id="ARBA00004434"/>
    </source>
</evidence>
<keyword evidence="4" id="KW-0812">Transmembrane</keyword>
<name>A0A9N8VRB8_9GLOM</name>
<dbReference type="Pfam" id="PF02936">
    <property type="entry name" value="COX4"/>
    <property type="match status" value="1"/>
</dbReference>
<comment type="pathway">
    <text evidence="2">Energy metabolism; oxidative phosphorylation.</text>
</comment>
<keyword evidence="9" id="KW-0496">Mitochondrion</keyword>
<dbReference type="PANTHER" id="PTHR10707">
    <property type="entry name" value="CYTOCHROME C OXIDASE SUBUNIT IV"/>
    <property type="match status" value="1"/>
</dbReference>
<keyword evidence="5" id="KW-0999">Mitochondrion inner membrane</keyword>